<dbReference type="InterPro" id="IPR029044">
    <property type="entry name" value="Nucleotide-diphossugar_trans"/>
</dbReference>
<dbReference type="InterPro" id="IPR018641">
    <property type="entry name" value="Trfase_1_rSAM/seldom-assoc"/>
</dbReference>
<dbReference type="AlphaFoldDB" id="A0A517QKQ6"/>
<dbReference type="EC" id="2.7.7.68" evidence="1"/>
<dbReference type="KEGG" id="tpol:Mal48_14160"/>
<reference evidence="1 2" key="1">
    <citation type="submission" date="2019-02" db="EMBL/GenBank/DDBJ databases">
        <title>Deep-cultivation of Planctomycetes and their phenomic and genomic characterization uncovers novel biology.</title>
        <authorList>
            <person name="Wiegand S."/>
            <person name="Jogler M."/>
            <person name="Boedeker C."/>
            <person name="Pinto D."/>
            <person name="Vollmers J."/>
            <person name="Rivas-Marin E."/>
            <person name="Kohn T."/>
            <person name="Peeters S.H."/>
            <person name="Heuer A."/>
            <person name="Rast P."/>
            <person name="Oberbeckmann S."/>
            <person name="Bunk B."/>
            <person name="Jeske O."/>
            <person name="Meyerdierks A."/>
            <person name="Storesund J.E."/>
            <person name="Kallscheuer N."/>
            <person name="Luecker S."/>
            <person name="Lage O.M."/>
            <person name="Pohl T."/>
            <person name="Merkel B.J."/>
            <person name="Hornburger P."/>
            <person name="Mueller R.-W."/>
            <person name="Bruemmer F."/>
            <person name="Labrenz M."/>
            <person name="Spormann A.M."/>
            <person name="Op den Camp H."/>
            <person name="Overmann J."/>
            <person name="Amann R."/>
            <person name="Jetten M.S.M."/>
            <person name="Mascher T."/>
            <person name="Medema M.H."/>
            <person name="Devos D.P."/>
            <person name="Kaster A.-K."/>
            <person name="Ovreas L."/>
            <person name="Rohde M."/>
            <person name="Galperin M.Y."/>
            <person name="Jogler C."/>
        </authorList>
    </citation>
    <scope>NUCLEOTIDE SEQUENCE [LARGE SCALE GENOMIC DNA]</scope>
    <source>
        <strain evidence="1 2">Mal48</strain>
    </source>
</reference>
<dbReference type="PANTHER" id="PTHR36529">
    <property type="entry name" value="SLL1095 PROTEIN"/>
    <property type="match status" value="1"/>
</dbReference>
<dbReference type="OrthoDB" id="9810303at2"/>
<dbReference type="RefSeq" id="WP_145197273.1">
    <property type="nucleotide sequence ID" value="NZ_CP036267.1"/>
</dbReference>
<proteinExistence type="predicted"/>
<protein>
    <submittedName>
        <fullName evidence="1">2-phospho-L-lactate guanylyltransferase</fullName>
        <ecNumber evidence="1">2.7.7.68</ecNumber>
    </submittedName>
</protein>
<evidence type="ECO:0000313" key="2">
    <source>
        <dbReference type="Proteomes" id="UP000315724"/>
    </source>
</evidence>
<dbReference type="NCBIfam" id="TIGR04282">
    <property type="entry name" value="glyco_like_cofC"/>
    <property type="match status" value="1"/>
</dbReference>
<dbReference type="GO" id="GO:0043814">
    <property type="term" value="F:phospholactate guanylyltransferase activity"/>
    <property type="evidence" value="ECO:0007669"/>
    <property type="project" value="UniProtKB-EC"/>
</dbReference>
<dbReference type="Proteomes" id="UP000315724">
    <property type="component" value="Chromosome"/>
</dbReference>
<evidence type="ECO:0000313" key="1">
    <source>
        <dbReference type="EMBL" id="QDT32174.1"/>
    </source>
</evidence>
<accession>A0A517QKQ6</accession>
<dbReference type="EMBL" id="CP036267">
    <property type="protein sequence ID" value="QDT32174.1"/>
    <property type="molecule type" value="Genomic_DNA"/>
</dbReference>
<keyword evidence="2" id="KW-1185">Reference proteome</keyword>
<keyword evidence="1" id="KW-0548">Nucleotidyltransferase</keyword>
<sequence length="230" mass="25590">MPTLGIFVKQPIPGKVKTRLGAKIGNDRSAELYTAFQKDLLERCHIEDVKRVLCFSSPASNSREFFTELSEDNDELWEQPKLELGERLKQFFAEALKANGPVVVIGSDSPTLPQSYIEQAFELLKQHDVVIGPAVDGGYYLVGQRTPVPEVFDDIDWSGVDVLDQTVQKVQGSGASLGLLPPWYDIDSLDDLMFLRGHLNALECAGTTDEIPRRTRKLVEEILNALATET</sequence>
<gene>
    <name evidence="1" type="primary">cofC</name>
    <name evidence="1" type="ORF">Mal48_14160</name>
</gene>
<dbReference type="Gene3D" id="3.90.550.10">
    <property type="entry name" value="Spore Coat Polysaccharide Biosynthesis Protein SpsA, Chain A"/>
    <property type="match status" value="1"/>
</dbReference>
<dbReference type="SUPFAM" id="SSF53448">
    <property type="entry name" value="Nucleotide-diphospho-sugar transferases"/>
    <property type="match status" value="1"/>
</dbReference>
<name>A0A517QKQ6_9PLAN</name>
<dbReference type="Pfam" id="PF09837">
    <property type="entry name" value="DUF2064"/>
    <property type="match status" value="1"/>
</dbReference>
<organism evidence="1 2">
    <name type="scientific">Thalassoglobus polymorphus</name>
    <dbReference type="NCBI Taxonomy" id="2527994"/>
    <lineage>
        <taxon>Bacteria</taxon>
        <taxon>Pseudomonadati</taxon>
        <taxon>Planctomycetota</taxon>
        <taxon>Planctomycetia</taxon>
        <taxon>Planctomycetales</taxon>
        <taxon>Planctomycetaceae</taxon>
        <taxon>Thalassoglobus</taxon>
    </lineage>
</organism>
<dbReference type="PANTHER" id="PTHR36529:SF1">
    <property type="entry name" value="GLYCOSYLTRANSFERASE"/>
    <property type="match status" value="1"/>
</dbReference>
<keyword evidence="1" id="KW-0808">Transferase</keyword>